<protein>
    <recommendedName>
        <fullName evidence="6">Calx-beta domain-containing protein</fullName>
    </recommendedName>
</protein>
<dbReference type="GO" id="GO:0010855">
    <property type="term" value="F:adenylate cyclase inhibitor activity"/>
    <property type="evidence" value="ECO:0007669"/>
    <property type="project" value="TreeGrafter"/>
</dbReference>
<keyword evidence="4" id="KW-0812">Transmembrane</keyword>
<proteinExistence type="predicted"/>
<feature type="chain" id="PRO_5034555355" description="Calx-beta domain-containing protein" evidence="5">
    <location>
        <begin position="22"/>
        <end position="324"/>
    </location>
</feature>
<feature type="signal peptide" evidence="5">
    <location>
        <begin position="1"/>
        <end position="21"/>
    </location>
</feature>
<evidence type="ECO:0000259" key="6">
    <source>
        <dbReference type="Pfam" id="PF03160"/>
    </source>
</evidence>
<accession>A0A8C1R4H9</accession>
<keyword evidence="4" id="KW-0472">Membrane</keyword>
<dbReference type="Gene3D" id="2.60.40.2030">
    <property type="match status" value="1"/>
</dbReference>
<dbReference type="PANTHER" id="PTHR46682:SF1">
    <property type="entry name" value="ADHESION G-PROTEIN COUPLED RECEPTOR V1"/>
    <property type="match status" value="1"/>
</dbReference>
<dbReference type="Proteomes" id="UP000694427">
    <property type="component" value="Unplaced"/>
</dbReference>
<dbReference type="SUPFAM" id="SSF141072">
    <property type="entry name" value="CalX-like"/>
    <property type="match status" value="2"/>
</dbReference>
<dbReference type="GO" id="GO:0004930">
    <property type="term" value="F:G protein-coupled receptor activity"/>
    <property type="evidence" value="ECO:0007669"/>
    <property type="project" value="InterPro"/>
</dbReference>
<evidence type="ECO:0000256" key="5">
    <source>
        <dbReference type="SAM" id="SignalP"/>
    </source>
</evidence>
<dbReference type="Pfam" id="PF03160">
    <property type="entry name" value="Calx-beta"/>
    <property type="match status" value="2"/>
</dbReference>
<dbReference type="InterPro" id="IPR003644">
    <property type="entry name" value="Calx_beta"/>
</dbReference>
<dbReference type="AlphaFoldDB" id="A0A8C1R4H9"/>
<evidence type="ECO:0000313" key="7">
    <source>
        <dbReference type="Ensembl" id="ENSCCRP00010087031.1"/>
    </source>
</evidence>
<reference evidence="7" key="2">
    <citation type="submission" date="2025-09" db="UniProtKB">
        <authorList>
            <consortium name="Ensembl"/>
        </authorList>
    </citation>
    <scope>IDENTIFICATION</scope>
</reference>
<dbReference type="GO" id="GO:0007601">
    <property type="term" value="P:visual perception"/>
    <property type="evidence" value="ECO:0007669"/>
    <property type="project" value="TreeGrafter"/>
</dbReference>
<keyword evidence="1 5" id="KW-0732">Signal</keyword>
<dbReference type="InterPro" id="IPR026919">
    <property type="entry name" value="ADGRV1"/>
</dbReference>
<keyword evidence="8" id="KW-1185">Reference proteome</keyword>
<dbReference type="Ensembl" id="ENSCCRT00010096534.1">
    <property type="protein sequence ID" value="ENSCCRP00010087031.1"/>
    <property type="gene ID" value="ENSCCRG00010038001.1"/>
</dbReference>
<feature type="transmembrane region" description="Helical" evidence="4">
    <location>
        <begin position="266"/>
        <end position="288"/>
    </location>
</feature>
<dbReference type="GO" id="GO:0001965">
    <property type="term" value="F:G-protein alpha-subunit binding"/>
    <property type="evidence" value="ECO:0007669"/>
    <property type="project" value="TreeGrafter"/>
</dbReference>
<feature type="domain" description="Calx-beta" evidence="6">
    <location>
        <begin position="80"/>
        <end position="113"/>
    </location>
</feature>
<dbReference type="InterPro" id="IPR038081">
    <property type="entry name" value="CalX-like_sf"/>
</dbReference>
<keyword evidence="2" id="KW-0677">Repeat</keyword>
<dbReference type="GO" id="GO:0005737">
    <property type="term" value="C:cytoplasm"/>
    <property type="evidence" value="ECO:0007669"/>
    <property type="project" value="TreeGrafter"/>
</dbReference>
<evidence type="ECO:0000256" key="3">
    <source>
        <dbReference type="ARBA" id="ARBA00022837"/>
    </source>
</evidence>
<dbReference type="GO" id="GO:0032420">
    <property type="term" value="C:stereocilium"/>
    <property type="evidence" value="ECO:0007669"/>
    <property type="project" value="TreeGrafter"/>
</dbReference>
<dbReference type="GO" id="GO:0007605">
    <property type="term" value="P:sensory perception of sound"/>
    <property type="evidence" value="ECO:0007669"/>
    <property type="project" value="TreeGrafter"/>
</dbReference>
<evidence type="ECO:0000256" key="1">
    <source>
        <dbReference type="ARBA" id="ARBA00022729"/>
    </source>
</evidence>
<dbReference type="GO" id="GO:0071277">
    <property type="term" value="P:cellular response to calcium ion"/>
    <property type="evidence" value="ECO:0007669"/>
    <property type="project" value="TreeGrafter"/>
</dbReference>
<dbReference type="GO" id="GO:0016020">
    <property type="term" value="C:membrane"/>
    <property type="evidence" value="ECO:0007669"/>
    <property type="project" value="InterPro"/>
</dbReference>
<evidence type="ECO:0000256" key="2">
    <source>
        <dbReference type="ARBA" id="ARBA00022737"/>
    </source>
</evidence>
<dbReference type="PANTHER" id="PTHR46682">
    <property type="entry name" value="ADHESION G-PROTEIN COUPLED RECEPTOR V1"/>
    <property type="match status" value="1"/>
</dbReference>
<feature type="domain" description="Calx-beta" evidence="6">
    <location>
        <begin position="159"/>
        <end position="237"/>
    </location>
</feature>
<name>A0A8C1R4H9_CYPCA</name>
<evidence type="ECO:0000256" key="4">
    <source>
        <dbReference type="SAM" id="Phobius"/>
    </source>
</evidence>
<keyword evidence="4" id="KW-1133">Transmembrane helix</keyword>
<sequence length="324" mass="35781">MPSVLTVASLVLMLLTTSVRSESAELRFQRQTQFVVNESSRAIVRFVVERIGDAVNITALVLVSLEKHFCLIPAKNVHSVLDDSLTEPHEDFYVNLTSVRILSASLPSVDAQPRNVSQNSDATVTVCANDVVSRFLRIGPAIIHTSEDSQEGAPQQKLALRVLRSVGITGVVTQFHQEHSGTWALEGEDFVLETQTVTLLEGQNEVEVSVLILNDQEPEGQKAFFIYLSEAEGGAEIVSVPDELGFTSFAKIIIGQLFNNKDFSHLFGTEIFCHIVNVFIVAFHSFYASLLKKKSVKKELNSKILTDSVYLSPATVLMLICDRE</sequence>
<reference evidence="7" key="1">
    <citation type="submission" date="2025-08" db="UniProtKB">
        <authorList>
            <consortium name="Ensembl"/>
        </authorList>
    </citation>
    <scope>IDENTIFICATION</scope>
</reference>
<keyword evidence="3" id="KW-0106">Calcium</keyword>
<evidence type="ECO:0000313" key="8">
    <source>
        <dbReference type="Proteomes" id="UP000694427"/>
    </source>
</evidence>
<organism evidence="7 8">
    <name type="scientific">Cyprinus carpio</name>
    <name type="common">Common carp</name>
    <dbReference type="NCBI Taxonomy" id="7962"/>
    <lineage>
        <taxon>Eukaryota</taxon>
        <taxon>Metazoa</taxon>
        <taxon>Chordata</taxon>
        <taxon>Craniata</taxon>
        <taxon>Vertebrata</taxon>
        <taxon>Euteleostomi</taxon>
        <taxon>Actinopterygii</taxon>
        <taxon>Neopterygii</taxon>
        <taxon>Teleostei</taxon>
        <taxon>Ostariophysi</taxon>
        <taxon>Cypriniformes</taxon>
        <taxon>Cyprinidae</taxon>
        <taxon>Cyprininae</taxon>
        <taxon>Cyprinus</taxon>
    </lineage>
</organism>